<dbReference type="RefSeq" id="WP_354641784.1">
    <property type="nucleotide sequence ID" value="NZ_CP159872.1"/>
</dbReference>
<dbReference type="PANTHER" id="PTHR43104">
    <property type="entry name" value="L-2-HYDROXYGLUTARATE DEHYDROGENASE, MITOCHONDRIAL"/>
    <property type="match status" value="1"/>
</dbReference>
<sequence length="411" mass="43722">MAYDVDVLVVGGGIVGLSTAYALTRARPGLSVCVLEKEPGFAAHQTGRNSGVIHSGVYYRPGSLKARYATGGAAEMVEFCRENGIPYEVTGKLIVATAAEELPRLAALAERGRENGIPVTELDAAGIRGYEPQVTGVAGLRIGTTGICDFPAVARRYAELAGEKGAVLRTGSELRAVARRRDGVTVQTSGGELRCGVLVNCAGLHSDRVARMAGDDPGVRIIPFRGEYYELAEHRRGLVRGLVYPVPDPAFPFLGVHLTRGVHGDVHVGPNAVPALAREGYDWRTVRLRDLVETARFPGTWQIARRHWRYEVGELHRSLSKRAFTAAVRRLLPAVSAADLVPTTAGVRAQAVARDGSLLDDFAFAGFDPADPSSPRRTVHVLNAPSPAATASLGIGREVARRALAALEAGG</sequence>
<dbReference type="GO" id="GO:0047545">
    <property type="term" value="F:(S)-2-hydroxyglutarate dehydrogenase activity"/>
    <property type="evidence" value="ECO:0007669"/>
    <property type="project" value="TreeGrafter"/>
</dbReference>
<protein>
    <submittedName>
        <fullName evidence="7">L-2-hydroxyglutarate oxidase</fullName>
        <ecNumber evidence="7">1.1.3.-</ecNumber>
    </submittedName>
</protein>
<proteinExistence type="inferred from homology"/>
<feature type="domain" description="FAD dependent oxidoreductase" evidence="6">
    <location>
        <begin position="6"/>
        <end position="402"/>
    </location>
</feature>
<dbReference type="SUPFAM" id="SSF51905">
    <property type="entry name" value="FAD/NAD(P)-binding domain"/>
    <property type="match status" value="1"/>
</dbReference>
<dbReference type="GO" id="GO:0005737">
    <property type="term" value="C:cytoplasm"/>
    <property type="evidence" value="ECO:0007669"/>
    <property type="project" value="TreeGrafter"/>
</dbReference>
<evidence type="ECO:0000256" key="1">
    <source>
        <dbReference type="ARBA" id="ARBA00001974"/>
    </source>
</evidence>
<gene>
    <name evidence="7" type="primary">lhgO</name>
    <name evidence="7" type="ORF">ABWK59_18980</name>
</gene>
<keyword evidence="4 7" id="KW-0560">Oxidoreductase</keyword>
<organism evidence="7">
    <name type="scientific">Kitasatospora camelliae</name>
    <dbReference type="NCBI Taxonomy" id="3156397"/>
    <lineage>
        <taxon>Bacteria</taxon>
        <taxon>Bacillati</taxon>
        <taxon>Actinomycetota</taxon>
        <taxon>Actinomycetes</taxon>
        <taxon>Kitasatosporales</taxon>
        <taxon>Streptomycetaceae</taxon>
        <taxon>Kitasatospora</taxon>
    </lineage>
</organism>
<dbReference type="InterPro" id="IPR006076">
    <property type="entry name" value="FAD-dep_OxRdtase"/>
</dbReference>
<dbReference type="KEGG" id="kcm:ABWK59_18980"/>
<name>A0AAU8JWU8_9ACTN</name>
<dbReference type="EMBL" id="CP159872">
    <property type="protein sequence ID" value="XCM80850.1"/>
    <property type="molecule type" value="Genomic_DNA"/>
</dbReference>
<comment type="cofactor">
    <cofactor evidence="1">
        <name>FAD</name>
        <dbReference type="ChEBI" id="CHEBI:57692"/>
    </cofactor>
</comment>
<comment type="similarity">
    <text evidence="5">Belongs to the L2HGDH family.</text>
</comment>
<evidence type="ECO:0000256" key="3">
    <source>
        <dbReference type="ARBA" id="ARBA00022827"/>
    </source>
</evidence>
<dbReference type="AlphaFoldDB" id="A0AAU8JWU8"/>
<dbReference type="EC" id="1.1.3.-" evidence="7"/>
<dbReference type="NCBIfam" id="NF008726">
    <property type="entry name" value="PRK11728.1"/>
    <property type="match status" value="1"/>
</dbReference>
<evidence type="ECO:0000256" key="5">
    <source>
        <dbReference type="ARBA" id="ARBA00037941"/>
    </source>
</evidence>
<keyword evidence="2" id="KW-0285">Flavoprotein</keyword>
<dbReference type="Gene3D" id="3.50.50.60">
    <property type="entry name" value="FAD/NAD(P)-binding domain"/>
    <property type="match status" value="1"/>
</dbReference>
<evidence type="ECO:0000256" key="2">
    <source>
        <dbReference type="ARBA" id="ARBA00022630"/>
    </source>
</evidence>
<keyword evidence="3" id="KW-0274">FAD</keyword>
<reference evidence="7" key="1">
    <citation type="submission" date="2024-06" db="EMBL/GenBank/DDBJ databases">
        <title>The genome sequences of Kitasatospora sp. strain HUAS MG31.</title>
        <authorList>
            <person name="Mo P."/>
        </authorList>
    </citation>
    <scope>NUCLEOTIDE SEQUENCE</scope>
    <source>
        <strain evidence="7">HUAS MG31</strain>
    </source>
</reference>
<dbReference type="PANTHER" id="PTHR43104:SF2">
    <property type="entry name" value="L-2-HYDROXYGLUTARATE DEHYDROGENASE, MITOCHONDRIAL"/>
    <property type="match status" value="1"/>
</dbReference>
<dbReference type="Pfam" id="PF01266">
    <property type="entry name" value="DAO"/>
    <property type="match status" value="1"/>
</dbReference>
<evidence type="ECO:0000256" key="4">
    <source>
        <dbReference type="ARBA" id="ARBA00023002"/>
    </source>
</evidence>
<dbReference type="InterPro" id="IPR036188">
    <property type="entry name" value="FAD/NAD-bd_sf"/>
</dbReference>
<evidence type="ECO:0000313" key="7">
    <source>
        <dbReference type="EMBL" id="XCM80850.1"/>
    </source>
</evidence>
<dbReference type="Gene3D" id="3.30.9.10">
    <property type="entry name" value="D-Amino Acid Oxidase, subunit A, domain 2"/>
    <property type="match status" value="1"/>
</dbReference>
<evidence type="ECO:0000259" key="6">
    <source>
        <dbReference type="Pfam" id="PF01266"/>
    </source>
</evidence>
<accession>A0AAU8JWU8</accession>